<name>A0A841C7A2_9PSEU</name>
<dbReference type="EMBL" id="JACHJN010000001">
    <property type="protein sequence ID" value="MBB5954392.1"/>
    <property type="molecule type" value="Genomic_DNA"/>
</dbReference>
<evidence type="ECO:0000256" key="1">
    <source>
        <dbReference type="SAM" id="MobiDB-lite"/>
    </source>
</evidence>
<comment type="caution">
    <text evidence="2">The sequence shown here is derived from an EMBL/GenBank/DDBJ whole genome shotgun (WGS) entry which is preliminary data.</text>
</comment>
<gene>
    <name evidence="2" type="ORF">FHS29_000962</name>
</gene>
<accession>A0A841C7A2</accession>
<protein>
    <submittedName>
        <fullName evidence="2">Uncharacterized protein</fullName>
    </submittedName>
</protein>
<proteinExistence type="predicted"/>
<keyword evidence="3" id="KW-1185">Reference proteome</keyword>
<feature type="region of interest" description="Disordered" evidence="1">
    <location>
        <begin position="40"/>
        <end position="66"/>
    </location>
</feature>
<evidence type="ECO:0000313" key="2">
    <source>
        <dbReference type="EMBL" id="MBB5954392.1"/>
    </source>
</evidence>
<evidence type="ECO:0000313" key="3">
    <source>
        <dbReference type="Proteomes" id="UP000547510"/>
    </source>
</evidence>
<dbReference type="RefSeq" id="WP_184688508.1">
    <property type="nucleotide sequence ID" value="NZ_JACHJN010000001.1"/>
</dbReference>
<reference evidence="2 3" key="1">
    <citation type="submission" date="2020-08" db="EMBL/GenBank/DDBJ databases">
        <title>Genomic Encyclopedia of Type Strains, Phase III (KMG-III): the genomes of soil and plant-associated and newly described type strains.</title>
        <authorList>
            <person name="Whitman W."/>
        </authorList>
    </citation>
    <scope>NUCLEOTIDE SEQUENCE [LARGE SCALE GENOMIC DNA]</scope>
    <source>
        <strain evidence="2 3">CECT 8640</strain>
    </source>
</reference>
<sequence>MSEYEEWLREAGFAQVRFLAEDGTDAHWSRRRMLILARTPDSPIPQIPDAEASGRLRPSGFTGCTR</sequence>
<dbReference type="Proteomes" id="UP000547510">
    <property type="component" value="Unassembled WGS sequence"/>
</dbReference>
<dbReference type="AlphaFoldDB" id="A0A841C7A2"/>
<organism evidence="2 3">
    <name type="scientific">Saccharothrix tamanrassetensis</name>
    <dbReference type="NCBI Taxonomy" id="1051531"/>
    <lineage>
        <taxon>Bacteria</taxon>
        <taxon>Bacillati</taxon>
        <taxon>Actinomycetota</taxon>
        <taxon>Actinomycetes</taxon>
        <taxon>Pseudonocardiales</taxon>
        <taxon>Pseudonocardiaceae</taxon>
        <taxon>Saccharothrix</taxon>
    </lineage>
</organism>